<evidence type="ECO:0000313" key="2">
    <source>
        <dbReference type="Proteomes" id="UP000198505"/>
    </source>
</evidence>
<reference evidence="2" key="1">
    <citation type="submission" date="2016-10" db="EMBL/GenBank/DDBJ databases">
        <authorList>
            <person name="Varghese N."/>
            <person name="Submissions S."/>
        </authorList>
    </citation>
    <scope>NUCLEOTIDE SEQUENCE [LARGE SCALE GENOMIC DNA]</scope>
    <source>
        <strain evidence="2">CGMCC 1.6495</strain>
    </source>
</reference>
<sequence length="76" mass="8505">MGQVTIYIDDDTEKKMAAAAKSMNVSKSKWITNLIKEEVANEWPQAVVELAGAWDAFPSLEEIRAETGTDHQREPL</sequence>
<accession>A0A1H9T567</accession>
<name>A0A1H9T567_9GAMM</name>
<keyword evidence="2" id="KW-1185">Reference proteome</keyword>
<gene>
    <name evidence="1" type="ORF">SAMN04487958_104179</name>
</gene>
<dbReference type="AlphaFoldDB" id="A0A1H9T567"/>
<dbReference type="EMBL" id="FOGS01000004">
    <property type="protein sequence ID" value="SER91889.1"/>
    <property type="molecule type" value="Genomic_DNA"/>
</dbReference>
<protein>
    <recommendedName>
        <fullName evidence="3">CopG family transcriptional regulator</fullName>
    </recommendedName>
</protein>
<evidence type="ECO:0000313" key="1">
    <source>
        <dbReference type="EMBL" id="SER91889.1"/>
    </source>
</evidence>
<evidence type="ECO:0008006" key="3">
    <source>
        <dbReference type="Google" id="ProtNLM"/>
    </source>
</evidence>
<proteinExistence type="predicted"/>
<dbReference type="RefSeq" id="WP_092826864.1">
    <property type="nucleotide sequence ID" value="NZ_FOGS01000004.1"/>
</dbReference>
<dbReference type="Proteomes" id="UP000198505">
    <property type="component" value="Unassembled WGS sequence"/>
</dbReference>
<dbReference type="STRING" id="416874.SAMN04487958_104179"/>
<organism evidence="1 2">
    <name type="scientific">Vreelandella subterranea</name>
    <dbReference type="NCBI Taxonomy" id="416874"/>
    <lineage>
        <taxon>Bacteria</taxon>
        <taxon>Pseudomonadati</taxon>
        <taxon>Pseudomonadota</taxon>
        <taxon>Gammaproteobacteria</taxon>
        <taxon>Oceanospirillales</taxon>
        <taxon>Halomonadaceae</taxon>
        <taxon>Vreelandella</taxon>
    </lineage>
</organism>